<gene>
    <name evidence="1" type="ORF">C2R22_01840</name>
</gene>
<dbReference type="Proteomes" id="UP000236584">
    <property type="component" value="Chromosome"/>
</dbReference>
<dbReference type="RefSeq" id="WP_103424064.1">
    <property type="nucleotide sequence ID" value="NZ_CP026309.1"/>
</dbReference>
<protein>
    <submittedName>
        <fullName evidence="1">Uncharacterized protein</fullName>
    </submittedName>
</protein>
<evidence type="ECO:0000313" key="2">
    <source>
        <dbReference type="Proteomes" id="UP000236584"/>
    </source>
</evidence>
<sequence>MPAGHETEFDPRRVRASRVERGLSVVRDRLRTDGARVAFVHAGSDADSAYLGSDAVVVTADGAVRLVERGDDCYDAGVTRAEREHAELRPVDDPAGSVASVVDELVGDGGRVLTPRAVRHDAALFLERAGTTSRRQQRSKRHGR</sequence>
<name>A0A2I8VF57_9EURY</name>
<dbReference type="KEGG" id="srub:C2R22_01840"/>
<keyword evidence="2" id="KW-1185">Reference proteome</keyword>
<evidence type="ECO:0000313" key="1">
    <source>
        <dbReference type="EMBL" id="AUV80556.1"/>
    </source>
</evidence>
<reference evidence="1 2" key="1">
    <citation type="submission" date="2018-01" db="EMBL/GenBank/DDBJ databases">
        <title>Complete genome sequence of Salinigranum rubrum GX10T, an extremely halophilic archaeon isolated from a marine solar saltern.</title>
        <authorList>
            <person name="Han S."/>
        </authorList>
    </citation>
    <scope>NUCLEOTIDE SEQUENCE [LARGE SCALE GENOMIC DNA]</scope>
    <source>
        <strain evidence="1 2">GX10</strain>
    </source>
</reference>
<dbReference type="EMBL" id="CP026309">
    <property type="protein sequence ID" value="AUV80556.1"/>
    <property type="molecule type" value="Genomic_DNA"/>
</dbReference>
<proteinExistence type="predicted"/>
<organism evidence="1 2">
    <name type="scientific">Salinigranum rubrum</name>
    <dbReference type="NCBI Taxonomy" id="755307"/>
    <lineage>
        <taxon>Archaea</taxon>
        <taxon>Methanobacteriati</taxon>
        <taxon>Methanobacteriota</taxon>
        <taxon>Stenosarchaea group</taxon>
        <taxon>Halobacteria</taxon>
        <taxon>Halobacteriales</taxon>
        <taxon>Haloferacaceae</taxon>
        <taxon>Salinigranum</taxon>
    </lineage>
</organism>
<dbReference type="OrthoDB" id="200535at2157"/>
<dbReference type="GeneID" id="35590791"/>
<dbReference type="AlphaFoldDB" id="A0A2I8VF57"/>
<accession>A0A2I8VF57</accession>